<keyword evidence="3" id="KW-1185">Reference proteome</keyword>
<feature type="compositionally biased region" description="Basic residues" evidence="1">
    <location>
        <begin position="280"/>
        <end position="298"/>
    </location>
</feature>
<organism evidence="2 3">
    <name type="scientific">Ceratopteris richardii</name>
    <name type="common">Triangle waterfern</name>
    <dbReference type="NCBI Taxonomy" id="49495"/>
    <lineage>
        <taxon>Eukaryota</taxon>
        <taxon>Viridiplantae</taxon>
        <taxon>Streptophyta</taxon>
        <taxon>Embryophyta</taxon>
        <taxon>Tracheophyta</taxon>
        <taxon>Polypodiopsida</taxon>
        <taxon>Polypodiidae</taxon>
        <taxon>Polypodiales</taxon>
        <taxon>Pteridineae</taxon>
        <taxon>Pteridaceae</taxon>
        <taxon>Parkerioideae</taxon>
        <taxon>Ceratopteris</taxon>
    </lineage>
</organism>
<evidence type="ECO:0000313" key="3">
    <source>
        <dbReference type="Proteomes" id="UP000825935"/>
    </source>
</evidence>
<sequence length="377" mass="42003">MAFGDLAQSFVSRICRLQLLEVTNDIFKETLEGTHGEVIDVEEFRAPGRGSCWPHQDQHFCMQPGVKREGDRGKESSFDTVRFKREGDRGKESSFDTVHLHSGLWNIKGEEQKLNFSENCSNHFSEVLESKNDTRIPASDMKQKQAAEVCRVDKLVDKLVSQLNLFPESSLCCEGENQVLSSQKGATFGVHISRIAEDAKLSTNATSEYAGSASLTVLPELAITSTDNHSVSIRLKSAVRGSHEKLGLGPRLKMHVTWAPDVYDPPCSSASHTISINSGRNHHTKGERKIQHQGRRSHHTDSPKKSQKKLSRRLKYAGHLCGEVQNNVFMSDYLLSSFDNFKLKGPRVGPLISTENACFWSPMFVLGECELACLDAI</sequence>
<proteinExistence type="predicted"/>
<accession>A0A8T2VH15</accession>
<name>A0A8T2VH15_CERRI</name>
<evidence type="ECO:0000256" key="1">
    <source>
        <dbReference type="SAM" id="MobiDB-lite"/>
    </source>
</evidence>
<evidence type="ECO:0000313" key="2">
    <source>
        <dbReference type="EMBL" id="KAH7447817.1"/>
    </source>
</evidence>
<reference evidence="2" key="1">
    <citation type="submission" date="2021-08" db="EMBL/GenBank/DDBJ databases">
        <title>WGS assembly of Ceratopteris richardii.</title>
        <authorList>
            <person name="Marchant D.B."/>
            <person name="Chen G."/>
            <person name="Jenkins J."/>
            <person name="Shu S."/>
            <person name="Leebens-Mack J."/>
            <person name="Grimwood J."/>
            <person name="Schmutz J."/>
            <person name="Soltis P."/>
            <person name="Soltis D."/>
            <person name="Chen Z.-H."/>
        </authorList>
    </citation>
    <scope>NUCLEOTIDE SEQUENCE</scope>
    <source>
        <strain evidence="2">Whitten #5841</strain>
        <tissue evidence="2">Leaf</tissue>
    </source>
</reference>
<comment type="caution">
    <text evidence="2">The sequence shown here is derived from an EMBL/GenBank/DDBJ whole genome shotgun (WGS) entry which is preliminary data.</text>
</comment>
<dbReference type="OrthoDB" id="1920120at2759"/>
<feature type="region of interest" description="Disordered" evidence="1">
    <location>
        <begin position="273"/>
        <end position="309"/>
    </location>
</feature>
<dbReference type="EMBL" id="CM035406">
    <property type="protein sequence ID" value="KAH7447817.1"/>
    <property type="molecule type" value="Genomic_DNA"/>
</dbReference>
<dbReference type="PANTHER" id="PTHR34952:SF2">
    <property type="entry name" value="OS05G0113500 PROTEIN"/>
    <property type="match status" value="1"/>
</dbReference>
<protein>
    <submittedName>
        <fullName evidence="2">Uncharacterized protein</fullName>
    </submittedName>
</protein>
<dbReference type="Proteomes" id="UP000825935">
    <property type="component" value="Chromosome 1"/>
</dbReference>
<dbReference type="PANTHER" id="PTHR34952">
    <property type="entry name" value="OS05G0113500 PROTEIN"/>
    <property type="match status" value="1"/>
</dbReference>
<dbReference type="AlphaFoldDB" id="A0A8T2VH15"/>
<gene>
    <name evidence="2" type="ORF">KP509_01G122600</name>
</gene>